<keyword evidence="2" id="KW-0238">DNA-binding</keyword>
<dbReference type="OrthoDB" id="9799384at2"/>
<dbReference type="PATRIC" id="fig|1632867.3.peg.2215"/>
<accession>A0A0F3IFQ1</accession>
<dbReference type="CDD" id="cd00093">
    <property type="entry name" value="HTH_XRE"/>
    <property type="match status" value="1"/>
</dbReference>
<gene>
    <name evidence="5" type="ORF">VZ94_16840</name>
</gene>
<dbReference type="PANTHER" id="PTHR36511:SF3">
    <property type="entry name" value="ANTITOXIN HIGA-2"/>
    <property type="match status" value="1"/>
</dbReference>
<dbReference type="PROSITE" id="PS50943">
    <property type="entry name" value="HTH_CROC1"/>
    <property type="match status" value="1"/>
</dbReference>
<name>A0A0F3IFQ1_9GAMM</name>
<dbReference type="Proteomes" id="UP000033684">
    <property type="component" value="Unassembled WGS sequence"/>
</dbReference>
<evidence type="ECO:0000256" key="3">
    <source>
        <dbReference type="ARBA" id="ARBA00023163"/>
    </source>
</evidence>
<keyword evidence="1" id="KW-0805">Transcription regulation</keyword>
<dbReference type="Gene3D" id="1.10.260.40">
    <property type="entry name" value="lambda repressor-like DNA-binding domains"/>
    <property type="match status" value="1"/>
</dbReference>
<keyword evidence="3" id="KW-0804">Transcription</keyword>
<dbReference type="SUPFAM" id="SSF47413">
    <property type="entry name" value="lambda repressor-like DNA-binding domains"/>
    <property type="match status" value="1"/>
</dbReference>
<comment type="caution">
    <text evidence="5">The sequence shown here is derived from an EMBL/GenBank/DDBJ whole genome shotgun (WGS) entry which is preliminary data.</text>
</comment>
<feature type="domain" description="HTH cro/C1-type" evidence="4">
    <location>
        <begin position="43"/>
        <end position="79"/>
    </location>
</feature>
<dbReference type="PANTHER" id="PTHR36511">
    <property type="entry name" value="MERR FAMILY BACTERIAL REGULATORY PROTEIN"/>
    <property type="match status" value="1"/>
</dbReference>
<dbReference type="EMBL" id="LAJX01000199">
    <property type="protein sequence ID" value="KJV05620.1"/>
    <property type="molecule type" value="Genomic_DNA"/>
</dbReference>
<evidence type="ECO:0000259" key="4">
    <source>
        <dbReference type="PROSITE" id="PS50943"/>
    </source>
</evidence>
<dbReference type="AlphaFoldDB" id="A0A0F3IFQ1"/>
<sequence>MLNETTLLERDAKRNIGEELLAAIQDVKSGRHGAVYTIEPNEIVAARVKCGLSQTQFAKALHISSRTLQQWEQGRRHPSGAAETLLKIVAKHPELLRELLDPTP</sequence>
<dbReference type="Pfam" id="PF01381">
    <property type="entry name" value="HTH_3"/>
    <property type="match status" value="1"/>
</dbReference>
<dbReference type="InterPro" id="IPR001387">
    <property type="entry name" value="Cro/C1-type_HTH"/>
</dbReference>
<evidence type="ECO:0000256" key="2">
    <source>
        <dbReference type="ARBA" id="ARBA00023125"/>
    </source>
</evidence>
<protein>
    <submittedName>
        <fullName evidence="5">XRE family transcriptional regulator</fullName>
    </submittedName>
</protein>
<reference evidence="6" key="1">
    <citation type="submission" date="2015-03" db="EMBL/GenBank/DDBJ databases">
        <title>Draft genome sequence of a novel methanotroph (Sn10-6) isolated from flooded ricefield rhizosphere in India.</title>
        <authorList>
            <person name="Pandit P.S."/>
            <person name="Pore S.D."/>
            <person name="Arora P."/>
            <person name="Kapse N.G."/>
            <person name="Dhakephalkar P.K."/>
            <person name="Rahalkar M.C."/>
        </authorList>
    </citation>
    <scope>NUCLEOTIDE SEQUENCE [LARGE SCALE GENOMIC DNA]</scope>
    <source>
        <strain evidence="6">Sn10-6</strain>
    </source>
</reference>
<evidence type="ECO:0000313" key="6">
    <source>
        <dbReference type="Proteomes" id="UP000033684"/>
    </source>
</evidence>
<dbReference type="GO" id="GO:0003677">
    <property type="term" value="F:DNA binding"/>
    <property type="evidence" value="ECO:0007669"/>
    <property type="project" value="UniProtKB-KW"/>
</dbReference>
<evidence type="ECO:0000313" key="5">
    <source>
        <dbReference type="EMBL" id="KJV05620.1"/>
    </source>
</evidence>
<dbReference type="InterPro" id="IPR052359">
    <property type="entry name" value="HTH-type_reg/antitoxin"/>
</dbReference>
<dbReference type="InterPro" id="IPR010982">
    <property type="entry name" value="Lambda_DNA-bd_dom_sf"/>
</dbReference>
<evidence type="ECO:0000256" key="1">
    <source>
        <dbReference type="ARBA" id="ARBA00023015"/>
    </source>
</evidence>
<proteinExistence type="predicted"/>
<keyword evidence="6" id="KW-1185">Reference proteome</keyword>
<organism evidence="5 6">
    <name type="scientific">Methylocucumis oryzae</name>
    <dbReference type="NCBI Taxonomy" id="1632867"/>
    <lineage>
        <taxon>Bacteria</taxon>
        <taxon>Pseudomonadati</taxon>
        <taxon>Pseudomonadota</taxon>
        <taxon>Gammaproteobacteria</taxon>
        <taxon>Methylococcales</taxon>
        <taxon>Methylococcaceae</taxon>
        <taxon>Methylocucumis</taxon>
    </lineage>
</organism>
<reference evidence="5 6" key="2">
    <citation type="journal article" date="2016" name="Microb. Ecol.">
        <title>Genome Characteristics of a Novel Type I Methanotroph (Sn10-6) Isolated from a Flooded Indian Rice Field.</title>
        <authorList>
            <person name="Rahalkar M.C."/>
            <person name="Pandit P.S."/>
            <person name="Dhakephalkar P.K."/>
            <person name="Pore S."/>
            <person name="Arora P."/>
            <person name="Kapse N."/>
        </authorList>
    </citation>
    <scope>NUCLEOTIDE SEQUENCE [LARGE SCALE GENOMIC DNA]</scope>
    <source>
        <strain evidence="5 6">Sn10-6</strain>
    </source>
</reference>
<dbReference type="SMART" id="SM00530">
    <property type="entry name" value="HTH_XRE"/>
    <property type="match status" value="1"/>
</dbReference>